<feature type="domain" description="Carrier" evidence="5">
    <location>
        <begin position="1035"/>
        <end position="1110"/>
    </location>
</feature>
<proteinExistence type="inferred from homology"/>
<dbReference type="CDD" id="cd19531">
    <property type="entry name" value="LCL_NRPS-like"/>
    <property type="match status" value="1"/>
</dbReference>
<dbReference type="InterPro" id="IPR009081">
    <property type="entry name" value="PP-bd_ACP"/>
</dbReference>
<evidence type="ECO:0000256" key="4">
    <source>
        <dbReference type="ARBA" id="ARBA00022553"/>
    </source>
</evidence>
<dbReference type="NCBIfam" id="NF003417">
    <property type="entry name" value="PRK04813.1"/>
    <property type="match status" value="3"/>
</dbReference>
<dbReference type="GO" id="GO:0016705">
    <property type="term" value="F:oxidoreductase activity, acting on paired donors, with incorporation or reduction of molecular oxygen"/>
    <property type="evidence" value="ECO:0007669"/>
    <property type="project" value="InterPro"/>
</dbReference>
<keyword evidence="7" id="KW-1185">Reference proteome</keyword>
<dbReference type="Proteomes" id="UP000216101">
    <property type="component" value="Unassembled WGS sequence"/>
</dbReference>
<dbReference type="Pfam" id="PF00550">
    <property type="entry name" value="PP-binding"/>
    <property type="match status" value="2"/>
</dbReference>
<dbReference type="Pfam" id="PF00296">
    <property type="entry name" value="Bac_luciferase"/>
    <property type="match status" value="1"/>
</dbReference>
<sequence>MNNITDEILKERLDGLSPQKRALFEQLLKKNQAQQKPDVHRPLPPFALVSVVDKNSLPGSVEDAYPISSVQLGMLYHMELTQDSVSPADYHNLGTFRLKLSRPYNHGLFEQAVNQVIANQPNLRTTFDLTSYSEPLQLIHKTLVFKVDYEDLRALEAIVQEGRIDQYIARENRNTIDVKVLPLIRFYVHQLADDVISLSFTEPHSIADGWSVHLTFVDIFNCYFSLLDGRELPLVRLATAYSNFVEQERNTVKSPETIAFWQKKLAECAPVEFPYGAVTSPDPLQLDSHRGSFDLPADVVSRLHAIVERSGFPLKAIFLAAHAKLLSLVTGKNKATTGLMFNGRLEVDTGDMVRGLFLNTLPVTLDTGGGTWLDLIRQAHNAELEVIPHRRYPIGELQRLYGEQPVINTMLGFLHFHSIADGLHDKKVEVLNATDLSKTNYDFTALFSLDPTDKNKIRFIGDANLRKISREQYQKMLGYYQNIIRAIAENPNARYQNHEVLLEDEKRKLLVDWVNTEKAYATHSCIHELFERQAGRTPEKVALYCAGRSLTYAKLNEKSNRLAALLVARGVKPDSLVALCVDRSMDMVIAMLAVLKAGGAYVTMDPAYPEERLSFYLGSSQAKIVITGESIRPRLALVDQQVICLDNGELQETLKQYSPENINPASLGLSSENLAYVIYTSGSTGQPKGVMIEHRNTVAFLDWALETFTAEQTASVLASTSICFDLSIFEIFLPLCRGGKVIIVDSILALRDELPGQDPSLINTVPSAIKALMETHSLPASVKTVNLAGEALAQSLVDDLYGLGVDHVYDLYGPSEDTTYSTYTRREAGGTATIGKPISNTRAYVLDNNMGLLPIGVAGELYLGGSGLARGYLNQPHQTAEKFLLDPFGSGVHARLYKTGDLVRWNAEGQLVYLGRIDHQVKIRGYRIELGEIESCLNKLSGIKESVVVAKGEGNAKHLAAYLVSTTSEDNPSLENSRAWVAAIRAKLATILPAYMVPATFMVLDKLPLTLNGKIDRKALPDIDIEGQVQSTYVAPRNSIEQSLCDLWKILLGVQKVGIDDNFFLLGGHSILAVRLSAHIKEKLHKPVSIQTIFQAATVRNLAAALGSSTEGVLENTINPKPSDVRDIPLSFAQQRLWILNEVKGGSVEYNMPAAFTIKGAFDVGAAQQAISRIINRHEILRTVYLAPEGIPVQEIKDEFDFIIARHDLTALETDQKNNELARLLREDTLAPFDLAKDLMVRASFLQLTENANESEGVLVFTLHHIAADGWSLGLLVNEFVRQYQAAMGGGDDAFAPMPIQYSDYAYWQQQAIQHNALKQSLAYWEQQLRHLPKVHHLPLDYHRPRVQRFSGAGFKNFIDRDTRNALAHYCQQSQCTLFMGLHAVFAALLGRYSNETDIVVGTPVVNREQTSTDELIGCFINNLVIRTDLSGKPDFATLVAQSRETLLAAFAHQQAPFEQLVEKIDPERSGSYSPLFQVMLILQNNDQGNLDIPGLQLQPLEQPVEVTKYDLTLSISDRENGLELAWEYNTDLFHVSTIEQLAGHFSRLLELVIASPRQSIVDFNLLDDIQLENIHRWNDTRAEFPRDGLIHQFFSQRAAQNPDAVAVMFDGEKIRYSELELRANNLAHYLIAAGVKPDSLVGICLERSITMVIGLLAILKAGGAYVPLDPGYPINRLKMMLEDSACGILLTQMDVAAFLEDALPARTLCLDAPDMIGQLQQQPGTAPDVDGMTSSHLAYVIYTSGSTGRPKGVMVEHKNVLNFFTALDKKFPQKHQKNWLALTSISFDISVLELFWTLINGDTIFLAPERVVAPGANCAMDFSLFYFAAEEAKAGAAKYSLLLEGAKYADNHGFAGIWIPERHFHSFGDQFPNPSVAAAAIAATTKNIRIRSGSVVLPLHDPIRVAEEWSMVDNLSDGRVELSLASGWHPNDFVFFPQHFHDRHRVMRENLVILKDLWQGKACKRINGSGQEIDVVIHPKPVQETLPCWITAAGSDATFTYAGTIGANVLTHLLGQSPDELRRKIALYRQALADNGFDPAQGRVALMIHTFIGDNAEDVKQKVEGPFKNYLRHSVGLIKPIAEELGMDTEKDLDALVDMGFARYFNDSGLFGTPDSVLAKIEQLNSIGVDECACLIDFGVDHDDVIASFPHLRQLKSRVRQQHRQFVFLQEKLRRSTMLPPLSHTLVNERITHIQCTPSYAHELINDLAEANGEHRVNTLLVGGEALPLSLSKQLMQDGCINVFNMYGPTETTVWSSIANVTGNDVYLAGPIANTEFYVVANGQLAPVGVAGELYIGGEGVTRGYWQRPELTQERFCPNIFSTQRMSANSQPRLYKTGDLVRWLADGRLEFLGRIDHQVKIRGFRIELSEIDQQLATHRYIRESVVIARGGGTGATQLVAYLVPAETIDKEKLIADIRSELAQVLPDYMVPAIFIILDALPLTPNGKIDRKALPEPGLAVARNLYEAPGTPMEALLCDIWQDLLRIETVGTGDNFFQLGGHSLQVMQMISQLKKRDIAMTARQLFDNAVLANLATVLDDYKASGQADYATPPNVIKPDVTQITPEMVPLAEVTQKDIDTLVARVPGGIGNLQDIYPLSPCRRACCSITR</sequence>
<dbReference type="InterPro" id="IPR011251">
    <property type="entry name" value="Luciferase-like_dom"/>
</dbReference>
<dbReference type="InterPro" id="IPR001242">
    <property type="entry name" value="Condensation_dom"/>
</dbReference>
<dbReference type="CDD" id="cd12115">
    <property type="entry name" value="A_NRPS_Sfm_like"/>
    <property type="match status" value="1"/>
</dbReference>
<dbReference type="GO" id="GO:0031177">
    <property type="term" value="F:phosphopantetheine binding"/>
    <property type="evidence" value="ECO:0007669"/>
    <property type="project" value="TreeGrafter"/>
</dbReference>
<dbReference type="Pfam" id="PF00668">
    <property type="entry name" value="Condensation"/>
    <property type="match status" value="2"/>
</dbReference>
<dbReference type="Pfam" id="PF13193">
    <property type="entry name" value="AMP-binding_C"/>
    <property type="match status" value="2"/>
</dbReference>
<evidence type="ECO:0000256" key="1">
    <source>
        <dbReference type="ARBA" id="ARBA00001957"/>
    </source>
</evidence>
<protein>
    <recommendedName>
        <fullName evidence="5">Carrier domain-containing protein</fullName>
    </recommendedName>
</protein>
<dbReference type="Gene3D" id="3.30.300.30">
    <property type="match status" value="2"/>
</dbReference>
<dbReference type="InterPro" id="IPR036661">
    <property type="entry name" value="Luciferase-like_sf"/>
</dbReference>
<dbReference type="PANTHER" id="PTHR45527:SF1">
    <property type="entry name" value="FATTY ACID SYNTHASE"/>
    <property type="match status" value="1"/>
</dbReference>
<dbReference type="SUPFAM" id="SSF56801">
    <property type="entry name" value="Acetyl-CoA synthetase-like"/>
    <property type="match status" value="3"/>
</dbReference>
<dbReference type="GO" id="GO:0009239">
    <property type="term" value="P:enterobactin biosynthetic process"/>
    <property type="evidence" value="ECO:0007669"/>
    <property type="project" value="TreeGrafter"/>
</dbReference>
<dbReference type="InterPro" id="IPR036736">
    <property type="entry name" value="ACP-like_sf"/>
</dbReference>
<dbReference type="GO" id="GO:0047527">
    <property type="term" value="F:2,3-dihydroxybenzoate-serine ligase activity"/>
    <property type="evidence" value="ECO:0007669"/>
    <property type="project" value="TreeGrafter"/>
</dbReference>
<evidence type="ECO:0000259" key="5">
    <source>
        <dbReference type="PROSITE" id="PS50075"/>
    </source>
</evidence>
<dbReference type="PROSITE" id="PS50075">
    <property type="entry name" value="CARRIER"/>
    <property type="match status" value="2"/>
</dbReference>
<dbReference type="PROSITE" id="PS00012">
    <property type="entry name" value="PHOSPHOPANTETHEINE"/>
    <property type="match status" value="2"/>
</dbReference>
<dbReference type="InterPro" id="IPR042099">
    <property type="entry name" value="ANL_N_sf"/>
</dbReference>
<dbReference type="FunFam" id="3.30.300.30:FF:000010">
    <property type="entry name" value="Enterobactin synthetase component F"/>
    <property type="match status" value="2"/>
</dbReference>
<dbReference type="FunFam" id="3.40.50.980:FF:000001">
    <property type="entry name" value="Non-ribosomal peptide synthetase"/>
    <property type="match status" value="2"/>
</dbReference>
<keyword evidence="4" id="KW-0597">Phosphoprotein</keyword>
<reference evidence="7" key="1">
    <citation type="submission" date="2017-05" db="EMBL/GenBank/DDBJ databases">
        <authorList>
            <person name="Barney B.M."/>
        </authorList>
    </citation>
    <scope>NUCLEOTIDE SEQUENCE [LARGE SCALE GENOMIC DNA]</scope>
    <source>
        <strain evidence="7">PSBB022</strain>
    </source>
</reference>
<dbReference type="Gene3D" id="3.40.50.980">
    <property type="match status" value="4"/>
</dbReference>
<dbReference type="PROSITE" id="PS00455">
    <property type="entry name" value="AMP_BINDING"/>
    <property type="match status" value="2"/>
</dbReference>
<dbReference type="Gene3D" id="1.10.1200.10">
    <property type="entry name" value="ACP-like"/>
    <property type="match status" value="2"/>
</dbReference>
<dbReference type="Gene3D" id="2.30.38.10">
    <property type="entry name" value="Luciferase, Domain 3"/>
    <property type="match status" value="1"/>
</dbReference>
<accession>A0A266Q956</accession>
<organism evidence="6 7">
    <name type="scientific">Cellvibrio mixtus</name>
    <dbReference type="NCBI Taxonomy" id="39650"/>
    <lineage>
        <taxon>Bacteria</taxon>
        <taxon>Pseudomonadati</taxon>
        <taxon>Pseudomonadota</taxon>
        <taxon>Gammaproteobacteria</taxon>
        <taxon>Cellvibrionales</taxon>
        <taxon>Cellvibrionaceae</taxon>
        <taxon>Cellvibrio</taxon>
    </lineage>
</organism>
<dbReference type="EMBL" id="NHNI01000001">
    <property type="protein sequence ID" value="OZY86398.1"/>
    <property type="molecule type" value="Genomic_DNA"/>
</dbReference>
<comment type="caution">
    <text evidence="6">The sequence shown here is derived from an EMBL/GenBank/DDBJ whole genome shotgun (WGS) entry which is preliminary data.</text>
</comment>
<evidence type="ECO:0000313" key="6">
    <source>
        <dbReference type="EMBL" id="OZY86398.1"/>
    </source>
</evidence>
<feature type="domain" description="Carrier" evidence="5">
    <location>
        <begin position="2468"/>
        <end position="2542"/>
    </location>
</feature>
<name>A0A266Q956_9GAMM</name>
<gene>
    <name evidence="6" type="ORF">CBP51_05055</name>
</gene>
<evidence type="ECO:0000313" key="7">
    <source>
        <dbReference type="Proteomes" id="UP000216101"/>
    </source>
</evidence>
<dbReference type="InterPro" id="IPR025110">
    <property type="entry name" value="AMP-bd_C"/>
</dbReference>
<dbReference type="Pfam" id="PF00501">
    <property type="entry name" value="AMP-binding"/>
    <property type="match status" value="3"/>
</dbReference>
<dbReference type="Gene3D" id="3.40.50.12780">
    <property type="entry name" value="N-terminal domain of ligase-like"/>
    <property type="match status" value="1"/>
</dbReference>
<keyword evidence="3" id="KW-0596">Phosphopantetheine</keyword>
<dbReference type="InterPro" id="IPR006162">
    <property type="entry name" value="Ppantetheine_attach_site"/>
</dbReference>
<dbReference type="InterPro" id="IPR010071">
    <property type="entry name" value="AA_adenyl_dom"/>
</dbReference>
<dbReference type="InterPro" id="IPR045851">
    <property type="entry name" value="AMP-bd_C_sf"/>
</dbReference>
<dbReference type="SUPFAM" id="SSF51679">
    <property type="entry name" value="Bacterial luciferase-like"/>
    <property type="match status" value="1"/>
</dbReference>
<evidence type="ECO:0000256" key="2">
    <source>
        <dbReference type="ARBA" id="ARBA00006432"/>
    </source>
</evidence>
<dbReference type="InterPro" id="IPR000873">
    <property type="entry name" value="AMP-dep_synth/lig_dom"/>
</dbReference>
<dbReference type="InterPro" id="IPR024011">
    <property type="entry name" value="Biosynth_lucif-like_mOase_dom"/>
</dbReference>
<dbReference type="InterPro" id="IPR020845">
    <property type="entry name" value="AMP-binding_CS"/>
</dbReference>
<dbReference type="NCBIfam" id="TIGR01733">
    <property type="entry name" value="AA-adenyl-dom"/>
    <property type="match status" value="1"/>
</dbReference>
<dbReference type="FunFam" id="3.40.50.12780:FF:000012">
    <property type="entry name" value="Non-ribosomal peptide synthetase"/>
    <property type="match status" value="1"/>
</dbReference>
<dbReference type="PANTHER" id="PTHR45527">
    <property type="entry name" value="NONRIBOSOMAL PEPTIDE SYNTHETASE"/>
    <property type="match status" value="1"/>
</dbReference>
<comment type="cofactor">
    <cofactor evidence="1">
        <name>pantetheine 4'-phosphate</name>
        <dbReference type="ChEBI" id="CHEBI:47942"/>
    </cofactor>
</comment>
<evidence type="ECO:0000256" key="3">
    <source>
        <dbReference type="ARBA" id="ARBA00022450"/>
    </source>
</evidence>
<dbReference type="NCBIfam" id="TIGR04020">
    <property type="entry name" value="seco_metab_LLM"/>
    <property type="match status" value="1"/>
</dbReference>
<dbReference type="SUPFAM" id="SSF52777">
    <property type="entry name" value="CoA-dependent acyltransferases"/>
    <property type="match status" value="4"/>
</dbReference>
<dbReference type="GO" id="GO:0043041">
    <property type="term" value="P:amino acid activation for nonribosomal peptide biosynthetic process"/>
    <property type="evidence" value="ECO:0007669"/>
    <property type="project" value="TreeGrafter"/>
</dbReference>
<dbReference type="GO" id="GO:0009366">
    <property type="term" value="C:enterobactin synthetase complex"/>
    <property type="evidence" value="ECO:0007669"/>
    <property type="project" value="TreeGrafter"/>
</dbReference>
<dbReference type="Gene3D" id="3.30.559.30">
    <property type="entry name" value="Nonribosomal peptide synthetase, condensation domain"/>
    <property type="match status" value="2"/>
</dbReference>
<dbReference type="GO" id="GO:0005829">
    <property type="term" value="C:cytosol"/>
    <property type="evidence" value="ECO:0007669"/>
    <property type="project" value="TreeGrafter"/>
</dbReference>
<dbReference type="SUPFAM" id="SSF47336">
    <property type="entry name" value="ACP-like"/>
    <property type="match status" value="2"/>
</dbReference>
<dbReference type="Gene3D" id="3.20.20.30">
    <property type="entry name" value="Luciferase-like domain"/>
    <property type="match status" value="1"/>
</dbReference>
<dbReference type="RefSeq" id="WP_094984068.1">
    <property type="nucleotide sequence ID" value="NZ_NHNI01000001.1"/>
</dbReference>
<dbReference type="InterPro" id="IPR023213">
    <property type="entry name" value="CAT-like_dom_sf"/>
</dbReference>
<dbReference type="FunFam" id="2.30.38.10:FF:000001">
    <property type="entry name" value="Non-ribosomal peptide synthetase PvdI"/>
    <property type="match status" value="1"/>
</dbReference>
<comment type="similarity">
    <text evidence="2">Belongs to the ATP-dependent AMP-binding enzyme family.</text>
</comment>
<dbReference type="FunFam" id="1.10.1200.10:FF:000005">
    <property type="entry name" value="Nonribosomal peptide synthetase 1"/>
    <property type="match status" value="2"/>
</dbReference>
<dbReference type="Gene3D" id="3.30.559.10">
    <property type="entry name" value="Chloramphenicol acetyltransferase-like domain"/>
    <property type="match status" value="2"/>
</dbReference>